<evidence type="ECO:0000259" key="1">
    <source>
        <dbReference type="Pfam" id="PF01551"/>
    </source>
</evidence>
<accession>A0A2V0P8Z5</accession>
<dbReference type="Gene3D" id="2.70.70.10">
    <property type="entry name" value="Glucose Permease (Domain IIA)"/>
    <property type="match status" value="1"/>
</dbReference>
<reference evidence="2 3" key="1">
    <citation type="journal article" date="2018" name="Sci. Rep.">
        <title>Raphidocelis subcapitata (=Pseudokirchneriella subcapitata) provides an insight into genome evolution and environmental adaptations in the Sphaeropleales.</title>
        <authorList>
            <person name="Suzuki S."/>
            <person name="Yamaguchi H."/>
            <person name="Nakajima N."/>
            <person name="Kawachi M."/>
        </authorList>
    </citation>
    <scope>NUCLEOTIDE SEQUENCE [LARGE SCALE GENOMIC DNA]</scope>
    <source>
        <strain evidence="2 3">NIES-35</strain>
    </source>
</reference>
<feature type="domain" description="M23ase beta-sheet core" evidence="1">
    <location>
        <begin position="94"/>
        <end position="189"/>
    </location>
</feature>
<name>A0A2V0P8Z5_9CHLO</name>
<dbReference type="Pfam" id="PF01551">
    <property type="entry name" value="Peptidase_M23"/>
    <property type="match status" value="1"/>
</dbReference>
<dbReference type="PANTHER" id="PTHR21666:SF270">
    <property type="entry name" value="MUREIN HYDROLASE ACTIVATOR ENVC"/>
    <property type="match status" value="1"/>
</dbReference>
<dbReference type="PANTHER" id="PTHR21666">
    <property type="entry name" value="PEPTIDASE-RELATED"/>
    <property type="match status" value="1"/>
</dbReference>
<evidence type="ECO:0000313" key="3">
    <source>
        <dbReference type="Proteomes" id="UP000247498"/>
    </source>
</evidence>
<dbReference type="InterPro" id="IPR016047">
    <property type="entry name" value="M23ase_b-sheet_dom"/>
</dbReference>
<proteinExistence type="predicted"/>
<dbReference type="OrthoDB" id="533342at2759"/>
<keyword evidence="3" id="KW-1185">Reference proteome</keyword>
<gene>
    <name evidence="2" type="ORF">Rsub_06952</name>
</gene>
<dbReference type="GO" id="GO:0004222">
    <property type="term" value="F:metalloendopeptidase activity"/>
    <property type="evidence" value="ECO:0007669"/>
    <property type="project" value="TreeGrafter"/>
</dbReference>
<evidence type="ECO:0000313" key="2">
    <source>
        <dbReference type="EMBL" id="GBF94330.1"/>
    </source>
</evidence>
<dbReference type="CDD" id="cd12797">
    <property type="entry name" value="M23_peptidase"/>
    <property type="match status" value="1"/>
</dbReference>
<dbReference type="EMBL" id="BDRX01000050">
    <property type="protein sequence ID" value="GBF94330.1"/>
    <property type="molecule type" value="Genomic_DNA"/>
</dbReference>
<dbReference type="InParanoid" id="A0A2V0P8Z5"/>
<comment type="caution">
    <text evidence="2">The sequence shown here is derived from an EMBL/GenBank/DDBJ whole genome shotgun (WGS) entry which is preliminary data.</text>
</comment>
<dbReference type="AlphaFoldDB" id="A0A2V0P8Z5"/>
<dbReference type="SUPFAM" id="SSF51261">
    <property type="entry name" value="Duplicated hybrid motif"/>
    <property type="match status" value="1"/>
</dbReference>
<dbReference type="InterPro" id="IPR050570">
    <property type="entry name" value="Cell_wall_metabolism_enzyme"/>
</dbReference>
<protein>
    <recommendedName>
        <fullName evidence="1">M23ase beta-sheet core domain-containing protein</fullName>
    </recommendedName>
</protein>
<sequence>MRNDCTDCCGGACLERVPASSRACPATMARASRRLSIRASLLALLLAAGPRAALGGGVAAPCAAPLGAAAFRLGEGPAAHVKRMGAGARWQDANAVDFLAPEGTPVHAVADGAVCAPPACVFGKTEEEKRDKNSLNTFTLLGPGGLQFYYTHAGSILVKPGQSVSRGQQVATVGAYAGKNAHLHLAVNQGSACDVLKTCSPSDARGCG</sequence>
<dbReference type="InterPro" id="IPR011055">
    <property type="entry name" value="Dup_hybrid_motif"/>
</dbReference>
<organism evidence="2 3">
    <name type="scientific">Raphidocelis subcapitata</name>
    <dbReference type="NCBI Taxonomy" id="307507"/>
    <lineage>
        <taxon>Eukaryota</taxon>
        <taxon>Viridiplantae</taxon>
        <taxon>Chlorophyta</taxon>
        <taxon>core chlorophytes</taxon>
        <taxon>Chlorophyceae</taxon>
        <taxon>CS clade</taxon>
        <taxon>Sphaeropleales</taxon>
        <taxon>Selenastraceae</taxon>
        <taxon>Raphidocelis</taxon>
    </lineage>
</organism>
<dbReference type="Proteomes" id="UP000247498">
    <property type="component" value="Unassembled WGS sequence"/>
</dbReference>